<dbReference type="Proteomes" id="UP000887013">
    <property type="component" value="Unassembled WGS sequence"/>
</dbReference>
<evidence type="ECO:0000256" key="3">
    <source>
        <dbReference type="ARBA" id="ARBA00022525"/>
    </source>
</evidence>
<sequence length="153" mass="17086">MFPNNLRIVFISICLIATLVYGIDHSDCGSTIATVHDVKVSGCEDLDLCPLIRDNVTELEITFEVDSVVENIKASAFGDINDNNLFLPFLNMPQRNACVKSGLQCPLQPGQIYTYTSLIPVKSYYPLVRSNVKWQLWVGNEMILCVFIPSVIV</sequence>
<accession>A0A8X6P7X2</accession>
<name>A0A8X6P7X2_NEPPI</name>
<keyword evidence="7" id="KW-1185">Reference proteome</keyword>
<dbReference type="AlphaFoldDB" id="A0A8X6P7X2"/>
<evidence type="ECO:0000313" key="7">
    <source>
        <dbReference type="Proteomes" id="UP000887013"/>
    </source>
</evidence>
<dbReference type="InterPro" id="IPR003172">
    <property type="entry name" value="ML_dom"/>
</dbReference>
<comment type="caution">
    <text evidence="6">The sequence shown here is derived from an EMBL/GenBank/DDBJ whole genome shotgun (WGS) entry which is preliminary data.</text>
</comment>
<feature type="domain" description="MD-2-related lipid-recognition" evidence="5">
    <location>
        <begin position="25"/>
        <end position="150"/>
    </location>
</feature>
<comment type="similarity">
    <text evidence="2">Belongs to the NPC2 family.</text>
</comment>
<gene>
    <name evidence="6" type="primary">npc2</name>
    <name evidence="6" type="ORF">NPIL_404451</name>
</gene>
<protein>
    <submittedName>
        <fullName evidence="6">NPC intracellular cholesterol transporter 2</fullName>
    </submittedName>
</protein>
<feature type="signal peptide" evidence="4">
    <location>
        <begin position="1"/>
        <end position="22"/>
    </location>
</feature>
<evidence type="ECO:0000256" key="2">
    <source>
        <dbReference type="ARBA" id="ARBA00006370"/>
    </source>
</evidence>
<keyword evidence="3" id="KW-0964">Secreted</keyword>
<dbReference type="OrthoDB" id="6428320at2759"/>
<dbReference type="SMART" id="SM00737">
    <property type="entry name" value="ML"/>
    <property type="match status" value="1"/>
</dbReference>
<evidence type="ECO:0000259" key="5">
    <source>
        <dbReference type="SMART" id="SM00737"/>
    </source>
</evidence>
<dbReference type="InterPro" id="IPR014756">
    <property type="entry name" value="Ig_E-set"/>
</dbReference>
<evidence type="ECO:0000256" key="4">
    <source>
        <dbReference type="SAM" id="SignalP"/>
    </source>
</evidence>
<feature type="chain" id="PRO_5036454125" evidence="4">
    <location>
        <begin position="23"/>
        <end position="153"/>
    </location>
</feature>
<dbReference type="Gene3D" id="2.60.40.770">
    <property type="match status" value="1"/>
</dbReference>
<dbReference type="SUPFAM" id="SSF81296">
    <property type="entry name" value="E set domains"/>
    <property type="match status" value="1"/>
</dbReference>
<evidence type="ECO:0000256" key="1">
    <source>
        <dbReference type="ARBA" id="ARBA00004613"/>
    </source>
</evidence>
<dbReference type="GO" id="GO:0005576">
    <property type="term" value="C:extracellular region"/>
    <property type="evidence" value="ECO:0007669"/>
    <property type="project" value="UniProtKB-SubCell"/>
</dbReference>
<organism evidence="6 7">
    <name type="scientific">Nephila pilipes</name>
    <name type="common">Giant wood spider</name>
    <name type="synonym">Nephila maculata</name>
    <dbReference type="NCBI Taxonomy" id="299642"/>
    <lineage>
        <taxon>Eukaryota</taxon>
        <taxon>Metazoa</taxon>
        <taxon>Ecdysozoa</taxon>
        <taxon>Arthropoda</taxon>
        <taxon>Chelicerata</taxon>
        <taxon>Arachnida</taxon>
        <taxon>Araneae</taxon>
        <taxon>Araneomorphae</taxon>
        <taxon>Entelegynae</taxon>
        <taxon>Araneoidea</taxon>
        <taxon>Nephilidae</taxon>
        <taxon>Nephila</taxon>
    </lineage>
</organism>
<comment type="subcellular location">
    <subcellularLocation>
        <location evidence="1">Secreted</location>
    </subcellularLocation>
</comment>
<proteinExistence type="inferred from homology"/>
<evidence type="ECO:0000313" key="6">
    <source>
        <dbReference type="EMBL" id="GFT50792.1"/>
    </source>
</evidence>
<dbReference type="Pfam" id="PF02221">
    <property type="entry name" value="E1_DerP2_DerF2"/>
    <property type="match status" value="1"/>
</dbReference>
<dbReference type="FunFam" id="2.60.40.770:FF:000001">
    <property type="entry name" value="NPC intracellular cholesterol transporter 2"/>
    <property type="match status" value="1"/>
</dbReference>
<keyword evidence="4" id="KW-0732">Signal</keyword>
<reference evidence="6" key="1">
    <citation type="submission" date="2020-08" db="EMBL/GenBank/DDBJ databases">
        <title>Multicomponent nature underlies the extraordinary mechanical properties of spider dragline silk.</title>
        <authorList>
            <person name="Kono N."/>
            <person name="Nakamura H."/>
            <person name="Mori M."/>
            <person name="Yoshida Y."/>
            <person name="Ohtoshi R."/>
            <person name="Malay A.D."/>
            <person name="Moran D.A.P."/>
            <person name="Tomita M."/>
            <person name="Numata K."/>
            <person name="Arakawa K."/>
        </authorList>
    </citation>
    <scope>NUCLEOTIDE SEQUENCE</scope>
</reference>
<dbReference type="EMBL" id="BMAW01016776">
    <property type="protein sequence ID" value="GFT50792.1"/>
    <property type="molecule type" value="Genomic_DNA"/>
</dbReference>